<keyword evidence="4" id="KW-0472">Membrane</keyword>
<feature type="transmembrane region" description="Helical" evidence="4">
    <location>
        <begin position="197"/>
        <end position="220"/>
    </location>
</feature>
<comment type="caution">
    <text evidence="6">The sequence shown here is derived from an EMBL/GenBank/DDBJ whole genome shotgun (WGS) entry which is preliminary data.</text>
</comment>
<feature type="transmembrane region" description="Helical" evidence="4">
    <location>
        <begin position="317"/>
        <end position="337"/>
    </location>
</feature>
<dbReference type="InterPro" id="IPR036259">
    <property type="entry name" value="MFS_trans_sf"/>
</dbReference>
<feature type="region of interest" description="Disordered" evidence="3">
    <location>
        <begin position="1"/>
        <end position="51"/>
    </location>
</feature>
<gene>
    <name evidence="6" type="ORF">RDB_LOCUS37800</name>
</gene>
<dbReference type="GO" id="GO:0022857">
    <property type="term" value="F:transmembrane transporter activity"/>
    <property type="evidence" value="ECO:0007669"/>
    <property type="project" value="InterPro"/>
</dbReference>
<feature type="transmembrane region" description="Helical" evidence="4">
    <location>
        <begin position="162"/>
        <end position="185"/>
    </location>
</feature>
<organism evidence="6 7">
    <name type="scientific">Rhizoctonia solani</name>
    <dbReference type="NCBI Taxonomy" id="456999"/>
    <lineage>
        <taxon>Eukaryota</taxon>
        <taxon>Fungi</taxon>
        <taxon>Dikarya</taxon>
        <taxon>Basidiomycota</taxon>
        <taxon>Agaricomycotina</taxon>
        <taxon>Agaricomycetes</taxon>
        <taxon>Cantharellales</taxon>
        <taxon>Ceratobasidiaceae</taxon>
        <taxon>Rhizoctonia</taxon>
    </lineage>
</organism>
<dbReference type="AlphaFoldDB" id="A0A8H3ATH2"/>
<dbReference type="PROSITE" id="PS50850">
    <property type="entry name" value="MFS"/>
    <property type="match status" value="1"/>
</dbReference>
<dbReference type="InterPro" id="IPR020846">
    <property type="entry name" value="MFS_dom"/>
</dbReference>
<dbReference type="PANTHER" id="PTHR11360:SF287">
    <property type="entry name" value="MFS MONOCARBOXYLATE TRANSPORTER"/>
    <property type="match status" value="1"/>
</dbReference>
<dbReference type="InterPro" id="IPR050327">
    <property type="entry name" value="Proton-linked_MCT"/>
</dbReference>
<evidence type="ECO:0000256" key="4">
    <source>
        <dbReference type="SAM" id="Phobius"/>
    </source>
</evidence>
<feature type="transmembrane region" description="Helical" evidence="4">
    <location>
        <begin position="403"/>
        <end position="428"/>
    </location>
</feature>
<comment type="subcellular location">
    <subcellularLocation>
        <location evidence="1">Membrane</location>
        <topology evidence="1">Multi-pass membrane protein</topology>
    </subcellularLocation>
</comment>
<feature type="transmembrane region" description="Helical" evidence="4">
    <location>
        <begin position="226"/>
        <end position="245"/>
    </location>
</feature>
<dbReference type="SUPFAM" id="SSF103473">
    <property type="entry name" value="MFS general substrate transporter"/>
    <property type="match status" value="1"/>
</dbReference>
<dbReference type="Pfam" id="PF07690">
    <property type="entry name" value="MFS_1"/>
    <property type="match status" value="1"/>
</dbReference>
<keyword evidence="4" id="KW-0812">Transmembrane</keyword>
<feature type="compositionally biased region" description="Polar residues" evidence="3">
    <location>
        <begin position="20"/>
        <end position="31"/>
    </location>
</feature>
<evidence type="ECO:0000313" key="7">
    <source>
        <dbReference type="Proteomes" id="UP000663861"/>
    </source>
</evidence>
<feature type="transmembrane region" description="Helical" evidence="4">
    <location>
        <begin position="61"/>
        <end position="84"/>
    </location>
</feature>
<proteinExistence type="inferred from homology"/>
<feature type="transmembrane region" description="Helical" evidence="4">
    <location>
        <begin position="104"/>
        <end position="127"/>
    </location>
</feature>
<dbReference type="Gene3D" id="1.20.1250.20">
    <property type="entry name" value="MFS general substrate transporter like domains"/>
    <property type="match status" value="2"/>
</dbReference>
<evidence type="ECO:0000313" key="6">
    <source>
        <dbReference type="EMBL" id="CAE6439405.1"/>
    </source>
</evidence>
<feature type="transmembrane region" description="Helical" evidence="4">
    <location>
        <begin position="273"/>
        <end position="297"/>
    </location>
</feature>
<feature type="compositionally biased region" description="Basic and acidic residues" evidence="3">
    <location>
        <begin position="32"/>
        <end position="51"/>
    </location>
</feature>
<name>A0A8H3ATH2_9AGAM</name>
<feature type="transmembrane region" description="Helical" evidence="4">
    <location>
        <begin position="448"/>
        <end position="469"/>
    </location>
</feature>
<evidence type="ECO:0000259" key="5">
    <source>
        <dbReference type="PROSITE" id="PS50850"/>
    </source>
</evidence>
<feature type="transmembrane region" description="Helical" evidence="4">
    <location>
        <begin position="367"/>
        <end position="391"/>
    </location>
</feature>
<reference evidence="6" key="1">
    <citation type="submission" date="2021-01" db="EMBL/GenBank/DDBJ databases">
        <authorList>
            <person name="Kaushik A."/>
        </authorList>
    </citation>
    <scope>NUCLEOTIDE SEQUENCE</scope>
    <source>
        <strain evidence="6">AG4-RS23</strain>
    </source>
</reference>
<dbReference type="GO" id="GO:0016020">
    <property type="term" value="C:membrane"/>
    <property type="evidence" value="ECO:0007669"/>
    <property type="project" value="UniProtKB-SubCell"/>
</dbReference>
<evidence type="ECO:0000256" key="1">
    <source>
        <dbReference type="ARBA" id="ARBA00004141"/>
    </source>
</evidence>
<feature type="transmembrane region" description="Helical" evidence="4">
    <location>
        <begin position="344"/>
        <end position="361"/>
    </location>
</feature>
<comment type="similarity">
    <text evidence="2">Belongs to the major facilitator superfamily. Monocarboxylate porter (TC 2.A.1.13) family.</text>
</comment>
<dbReference type="Proteomes" id="UP000663861">
    <property type="component" value="Unassembled WGS sequence"/>
</dbReference>
<keyword evidence="4" id="KW-1133">Transmembrane helix</keyword>
<sequence>MAEVQDIPLQTLSRRGDHSTGPSTLAVSRVTSKNDGDSEQRDRSSSLEHEGLSLPPVDKGFAAWSFVVAAFVLETLVWGFGFTYGVFQEYFLHHRTFGDASEAAIGAVGTVALAIEYFEVLIVILIAQQWPHKASLSACGLFAKPTYNILALASFATKVSHLILLQGILFGIGGGGLYAPVIIYLSEWFVARRGLAGAIIFGGSGAGGACFPIAVNYLLTNLGFRWTLRIWAAFMLIFGALALAFTRPRLPVVRPQNPEGLNLWTRLKRQHWAFLKSPLFVFMTTTIFIQALAYFPVSLYMTVYTTSLGLSALNGTLVLSVFNLSSIVGQIIFGHICDVAPYQYVVIASGAGAALSAYLLWGFAHSLWLIFLFVVVFGSLSGGLGSVWPAASVDIAGSEQSAVSNVFGVLAMSKGIAAVIGPLIAAELYHPEQSTMKSTYSGYGFRDVTLFVGSMMVATAAGGVATKLAKRVI</sequence>
<dbReference type="PANTHER" id="PTHR11360">
    <property type="entry name" value="MONOCARBOXYLATE TRANSPORTER"/>
    <property type="match status" value="1"/>
</dbReference>
<evidence type="ECO:0000256" key="3">
    <source>
        <dbReference type="SAM" id="MobiDB-lite"/>
    </source>
</evidence>
<accession>A0A8H3ATH2</accession>
<dbReference type="EMBL" id="CAJMWY010000573">
    <property type="protein sequence ID" value="CAE6439405.1"/>
    <property type="molecule type" value="Genomic_DNA"/>
</dbReference>
<dbReference type="InterPro" id="IPR011701">
    <property type="entry name" value="MFS"/>
</dbReference>
<evidence type="ECO:0000256" key="2">
    <source>
        <dbReference type="ARBA" id="ARBA00006727"/>
    </source>
</evidence>
<protein>
    <recommendedName>
        <fullName evidence="5">Major facilitator superfamily (MFS) profile domain-containing protein</fullName>
    </recommendedName>
</protein>
<feature type="domain" description="Major facilitator superfamily (MFS) profile" evidence="5">
    <location>
        <begin position="279"/>
        <end position="473"/>
    </location>
</feature>